<dbReference type="EMBL" id="NNRK01000026">
    <property type="protein sequence ID" value="OYR14486.1"/>
    <property type="molecule type" value="Genomic_DNA"/>
</dbReference>
<proteinExistence type="predicted"/>
<evidence type="ECO:0000313" key="2">
    <source>
        <dbReference type="Proteomes" id="UP000216345"/>
    </source>
</evidence>
<gene>
    <name evidence="1" type="ORF">CEV32_0491</name>
</gene>
<reference evidence="1 2" key="1">
    <citation type="submission" date="2017-07" db="EMBL/GenBank/DDBJ databases">
        <title>Phylogenetic study on the rhizospheric bacterium Ochrobactrum sp. A44.</title>
        <authorList>
            <person name="Krzyzanowska D.M."/>
            <person name="Ossowicki A."/>
            <person name="Rajewska M."/>
            <person name="Maciag T."/>
            <person name="Kaczynski Z."/>
            <person name="Czerwicka M."/>
            <person name="Jafra S."/>
        </authorList>
    </citation>
    <scope>NUCLEOTIDE SEQUENCE [LARGE SCALE GENOMIC DNA]</scope>
    <source>
        <strain evidence="1 2">PR17</strain>
    </source>
</reference>
<organism evidence="1 2">
    <name type="scientific">Brucella rhizosphaerae</name>
    <dbReference type="NCBI Taxonomy" id="571254"/>
    <lineage>
        <taxon>Bacteria</taxon>
        <taxon>Pseudomonadati</taxon>
        <taxon>Pseudomonadota</taxon>
        <taxon>Alphaproteobacteria</taxon>
        <taxon>Hyphomicrobiales</taxon>
        <taxon>Brucellaceae</taxon>
        <taxon>Brucella/Ochrobactrum group</taxon>
        <taxon>Brucella</taxon>
    </lineage>
</organism>
<dbReference type="RefSeq" id="WP_094577250.1">
    <property type="nucleotide sequence ID" value="NZ_JBHEEL010000001.1"/>
</dbReference>
<accession>A0A256FII4</accession>
<sequence length="107" mass="11653">MDTSSFKLPVRMNAKAYASLSAMAERKGYKPSVFAQMLFDAAFAARVGQERGAPTSDRELDLHVRFATAIADGVGPETLERAVLLLESHRAKVAASARKVRKSEART</sequence>
<dbReference type="AlphaFoldDB" id="A0A256FII4"/>
<keyword evidence="2" id="KW-1185">Reference proteome</keyword>
<protein>
    <submittedName>
        <fullName evidence="1">Uncharacterized protein</fullName>
    </submittedName>
</protein>
<evidence type="ECO:0000313" key="1">
    <source>
        <dbReference type="EMBL" id="OYR14486.1"/>
    </source>
</evidence>
<comment type="caution">
    <text evidence="1">The sequence shown here is derived from an EMBL/GenBank/DDBJ whole genome shotgun (WGS) entry which is preliminary data.</text>
</comment>
<name>A0A256FII4_9HYPH</name>
<dbReference type="Proteomes" id="UP000216345">
    <property type="component" value="Unassembled WGS sequence"/>
</dbReference>
<dbReference type="OrthoDB" id="8117132at2"/>